<feature type="transmembrane region" description="Helical" evidence="9">
    <location>
        <begin position="628"/>
        <end position="647"/>
    </location>
</feature>
<feature type="transmembrane region" description="Helical" evidence="9">
    <location>
        <begin position="103"/>
        <end position="123"/>
    </location>
</feature>
<evidence type="ECO:0000256" key="3">
    <source>
        <dbReference type="ARBA" id="ARBA00022448"/>
    </source>
</evidence>
<dbReference type="FunFam" id="1.20.1730.10:FF:000006">
    <property type="entry name" value="Urea active transporter"/>
    <property type="match status" value="1"/>
</dbReference>
<evidence type="ECO:0000256" key="7">
    <source>
        <dbReference type="RuleBase" id="RU362091"/>
    </source>
</evidence>
<keyword evidence="5 9" id="KW-1133">Transmembrane helix</keyword>
<evidence type="ECO:0000313" key="10">
    <source>
        <dbReference type="EMBL" id="AOW01196.1"/>
    </source>
</evidence>
<dbReference type="GO" id="GO:0015489">
    <property type="term" value="F:putrescine transmembrane transporter activity"/>
    <property type="evidence" value="ECO:0007669"/>
    <property type="project" value="TreeGrafter"/>
</dbReference>
<feature type="transmembrane region" description="Helical" evidence="9">
    <location>
        <begin position="409"/>
        <end position="435"/>
    </location>
</feature>
<evidence type="ECO:0000256" key="1">
    <source>
        <dbReference type="ARBA" id="ARBA00004141"/>
    </source>
</evidence>
<keyword evidence="6 9" id="KW-0472">Membrane</keyword>
<dbReference type="PANTHER" id="PTHR46154">
    <property type="match status" value="1"/>
</dbReference>
<feature type="transmembrane region" description="Helical" evidence="9">
    <location>
        <begin position="441"/>
        <end position="461"/>
    </location>
</feature>
<dbReference type="KEGG" id="yli:2907479"/>
<organism evidence="10 11">
    <name type="scientific">Yarrowia lipolytica</name>
    <name type="common">Candida lipolytica</name>
    <dbReference type="NCBI Taxonomy" id="4952"/>
    <lineage>
        <taxon>Eukaryota</taxon>
        <taxon>Fungi</taxon>
        <taxon>Dikarya</taxon>
        <taxon>Ascomycota</taxon>
        <taxon>Saccharomycotina</taxon>
        <taxon>Dipodascomycetes</taxon>
        <taxon>Dipodascales</taxon>
        <taxon>Dipodascales incertae sedis</taxon>
        <taxon>Yarrowia</taxon>
    </lineage>
</organism>
<evidence type="ECO:0008006" key="12">
    <source>
        <dbReference type="Google" id="ProtNLM"/>
    </source>
</evidence>
<dbReference type="GO" id="GO:0015606">
    <property type="term" value="F:spermidine transmembrane transporter activity"/>
    <property type="evidence" value="ECO:0007669"/>
    <property type="project" value="TreeGrafter"/>
</dbReference>
<comment type="subcellular location">
    <subcellularLocation>
        <location evidence="1">Membrane</location>
        <topology evidence="1">Multi-pass membrane protein</topology>
    </subcellularLocation>
</comment>
<feature type="compositionally biased region" description="Polar residues" evidence="8">
    <location>
        <begin position="576"/>
        <end position="587"/>
    </location>
</feature>
<dbReference type="RefSeq" id="XP_500484.2">
    <property type="nucleotide sequence ID" value="XM_500484.3"/>
</dbReference>
<comment type="similarity">
    <text evidence="2 7">Belongs to the sodium:solute symporter (SSF) (TC 2.A.21) family.</text>
</comment>
<feature type="transmembrane region" description="Helical" evidence="9">
    <location>
        <begin position="68"/>
        <end position="88"/>
    </location>
</feature>
<proteinExistence type="inferred from homology"/>
<dbReference type="NCBIfam" id="TIGR00813">
    <property type="entry name" value="sss"/>
    <property type="match status" value="1"/>
</dbReference>
<dbReference type="Gene3D" id="1.20.1730.10">
    <property type="entry name" value="Sodium/glucose cotransporter"/>
    <property type="match status" value="1"/>
</dbReference>
<dbReference type="GeneID" id="2907479"/>
<feature type="transmembrane region" description="Helical" evidence="9">
    <location>
        <begin position="208"/>
        <end position="227"/>
    </location>
</feature>
<keyword evidence="4 9" id="KW-0812">Transmembrane</keyword>
<dbReference type="EMBL" id="CP017554">
    <property type="protein sequence ID" value="AOW01196.1"/>
    <property type="molecule type" value="Genomic_DNA"/>
</dbReference>
<evidence type="ECO:0000256" key="2">
    <source>
        <dbReference type="ARBA" id="ARBA00006434"/>
    </source>
</evidence>
<feature type="transmembrane region" description="Helical" evidence="9">
    <location>
        <begin position="509"/>
        <end position="532"/>
    </location>
</feature>
<sequence length="753" mass="81543">MNGYGSSVFSIYQTNMIEAPLSQGAGYGVVLGVGLGFSMIMIFITWAMRRYQREVMSSEEFSTASRSVKTGLIAASVVSSWTWAATLLQSTSQAYKNGVSGPLWYSTGACVQVLLFATLAIELKRRAPGAHTYLEVIKMRFGPAGHIVFMCFGLATNILVTLMLLTGGSAVVKDLTGMNVVAACLLLPLGVILYTLFGGIKATFITDYLHTIILLVIILVFAFTTYANHDVLGSPGKVYDLLVARALEFPVKGNEHGSYLTMKSHDGAIFFVINIVGNFGTVFLDNGYWNKAIAASPAAALPGYVLGGLAWFAIPWLCATTMGLACLALEGTPSFPGYPARMSAEDVSAGLALPNAAVALLGKAGAGCALTMVFMAVTSAFSSELIAVSSIFTYDIYKGYINPKATGKTLIMTSHAAVVTFGFAIAGFAIGLYYIGVSMGFLYLLMGVIISSAVIPAVLTLMWGGLNFWAGVLSPPLGFCFAIITWLVTTKCEKGVINVDTAGSDLPMLAGNVVALLSPLMTIPVLTLIFGLDKFDFEKFKQITRADDSEFWKVDSIVEELGGSDEIVSIREKRANSPNKTGGSTTPEDPMEAEYGLHEPLPAAVEPPVHLEELDPAEKALLDKYAKIARIITAIMALCLLVLWPMPMYGVGYVFSKKFFTGWVVVGIIWIFFSAFLVVLYPLWESRQGIFETFRGLYWDCTGQTWKLRRWQGQTEDKQMAAHGVTRTFSHLERLDGQEVESDEGVQVTKIED</sequence>
<dbReference type="VEuPathDB" id="FungiDB:YALI1_B05609g"/>
<feature type="transmembrane region" description="Helical" evidence="9">
    <location>
        <begin position="369"/>
        <end position="397"/>
    </location>
</feature>
<feature type="transmembrane region" description="Helical" evidence="9">
    <location>
        <begin position="301"/>
        <end position="325"/>
    </location>
</feature>
<dbReference type="InterPro" id="IPR001734">
    <property type="entry name" value="Na/solute_symporter"/>
</dbReference>
<reference evidence="10 11" key="1">
    <citation type="journal article" date="2016" name="PLoS ONE">
        <title>Sequence Assembly of Yarrowia lipolytica Strain W29/CLIB89 Shows Transposable Element Diversity.</title>
        <authorList>
            <person name="Magnan C."/>
            <person name="Yu J."/>
            <person name="Chang I."/>
            <person name="Jahn E."/>
            <person name="Kanomata Y."/>
            <person name="Wu J."/>
            <person name="Zeller M."/>
            <person name="Oakes M."/>
            <person name="Baldi P."/>
            <person name="Sandmeyer S."/>
        </authorList>
    </citation>
    <scope>NUCLEOTIDE SEQUENCE [LARGE SCALE GENOMIC DNA]</scope>
    <source>
        <strain evidence="11">CLIB89(W29)</strain>
    </source>
</reference>
<protein>
    <recommendedName>
        <fullName evidence="12">Urea active transporter</fullName>
    </recommendedName>
</protein>
<dbReference type="PANTHER" id="PTHR46154:SF4">
    <property type="entry name" value="UREA ACTIVE TRANSPORTER"/>
    <property type="match status" value="1"/>
</dbReference>
<feature type="transmembrane region" description="Helical" evidence="9">
    <location>
        <begin position="25"/>
        <end position="47"/>
    </location>
</feature>
<dbReference type="CDD" id="cd11476">
    <property type="entry name" value="SLC5sbd_DUR3"/>
    <property type="match status" value="1"/>
</dbReference>
<keyword evidence="3" id="KW-0813">Transport</keyword>
<dbReference type="VEuPathDB" id="FungiDB:YALI0_B04202g"/>
<evidence type="ECO:0000256" key="8">
    <source>
        <dbReference type="SAM" id="MobiDB-lite"/>
    </source>
</evidence>
<evidence type="ECO:0000256" key="4">
    <source>
        <dbReference type="ARBA" id="ARBA00022692"/>
    </source>
</evidence>
<feature type="transmembrane region" description="Helical" evidence="9">
    <location>
        <begin position="177"/>
        <end position="196"/>
    </location>
</feature>
<evidence type="ECO:0000313" key="11">
    <source>
        <dbReference type="Proteomes" id="UP000182444"/>
    </source>
</evidence>
<gene>
    <name evidence="10" type="ORF">YALI1_B05609g</name>
</gene>
<feature type="transmembrane region" description="Helical" evidence="9">
    <location>
        <begin position="268"/>
        <end position="289"/>
    </location>
</feature>
<evidence type="ECO:0000256" key="5">
    <source>
        <dbReference type="ARBA" id="ARBA00022989"/>
    </source>
</evidence>
<dbReference type="PROSITE" id="PS50283">
    <property type="entry name" value="NA_SOLUT_SYMP_3"/>
    <property type="match status" value="1"/>
</dbReference>
<dbReference type="Pfam" id="PF00474">
    <property type="entry name" value="SSF"/>
    <property type="match status" value="1"/>
</dbReference>
<accession>A0A1D8N6D5</accession>
<feature type="transmembrane region" description="Helical" evidence="9">
    <location>
        <begin position="144"/>
        <end position="165"/>
    </location>
</feature>
<name>A0A1D8N6D5_YARLL</name>
<dbReference type="GO" id="GO:0015204">
    <property type="term" value="F:urea transmembrane transporter activity"/>
    <property type="evidence" value="ECO:0007669"/>
    <property type="project" value="InterPro"/>
</dbReference>
<evidence type="ECO:0000256" key="6">
    <source>
        <dbReference type="ARBA" id="ARBA00023136"/>
    </source>
</evidence>
<dbReference type="Proteomes" id="UP000182444">
    <property type="component" value="Chromosome 1B"/>
</dbReference>
<feature type="transmembrane region" description="Helical" evidence="9">
    <location>
        <begin position="468"/>
        <end position="489"/>
    </location>
</feature>
<feature type="region of interest" description="Disordered" evidence="8">
    <location>
        <begin position="572"/>
        <end position="593"/>
    </location>
</feature>
<dbReference type="InterPro" id="IPR038377">
    <property type="entry name" value="Na/Glc_symporter_sf"/>
</dbReference>
<dbReference type="InterPro" id="IPR031155">
    <property type="entry name" value="DUR"/>
</dbReference>
<dbReference type="GO" id="GO:0005886">
    <property type="term" value="C:plasma membrane"/>
    <property type="evidence" value="ECO:0007669"/>
    <property type="project" value="TreeGrafter"/>
</dbReference>
<feature type="transmembrane region" description="Helical" evidence="9">
    <location>
        <begin position="659"/>
        <end position="684"/>
    </location>
</feature>
<dbReference type="eggNOG" id="KOG2348">
    <property type="taxonomic scope" value="Eukaryota"/>
</dbReference>
<evidence type="ECO:0000256" key="9">
    <source>
        <dbReference type="SAM" id="Phobius"/>
    </source>
</evidence>
<dbReference type="AlphaFoldDB" id="A0A1D8N6D5"/>